<evidence type="ECO:0000313" key="3">
    <source>
        <dbReference type="Proteomes" id="UP000026249"/>
    </source>
</evidence>
<dbReference type="Gene3D" id="1.10.10.10">
    <property type="entry name" value="Winged helix-like DNA-binding domain superfamily/Winged helix DNA-binding domain"/>
    <property type="match status" value="1"/>
</dbReference>
<dbReference type="GO" id="GO:0003700">
    <property type="term" value="F:DNA-binding transcription factor activity"/>
    <property type="evidence" value="ECO:0007669"/>
    <property type="project" value="InterPro"/>
</dbReference>
<dbReference type="PRINTS" id="PR00598">
    <property type="entry name" value="HTHMARR"/>
</dbReference>
<dbReference type="InterPro" id="IPR036388">
    <property type="entry name" value="WH-like_DNA-bd_sf"/>
</dbReference>
<dbReference type="SMART" id="SM00347">
    <property type="entry name" value="HTH_MARR"/>
    <property type="match status" value="1"/>
</dbReference>
<dbReference type="InterPro" id="IPR000835">
    <property type="entry name" value="HTH_MarR-typ"/>
</dbReference>
<dbReference type="InterPro" id="IPR039422">
    <property type="entry name" value="MarR/SlyA-like"/>
</dbReference>
<organism evidence="2 3">
    <name type="scientific">Actibacterium mucosum KCTC 23349</name>
    <dbReference type="NCBI Taxonomy" id="1454373"/>
    <lineage>
        <taxon>Bacteria</taxon>
        <taxon>Pseudomonadati</taxon>
        <taxon>Pseudomonadota</taxon>
        <taxon>Alphaproteobacteria</taxon>
        <taxon>Rhodobacterales</taxon>
        <taxon>Roseobacteraceae</taxon>
        <taxon>Actibacterium</taxon>
    </lineage>
</organism>
<keyword evidence="3" id="KW-1185">Reference proteome</keyword>
<dbReference type="EMBL" id="JFKE01000005">
    <property type="protein sequence ID" value="KAJ54865.1"/>
    <property type="molecule type" value="Genomic_DNA"/>
</dbReference>
<dbReference type="OrthoDB" id="5295456at2"/>
<sequence length="148" mass="16337">MENVSSINALRLLQAADEFRSRLAGEFSAVHGISVNEFVLLMHLDNATSKRLSRVELAGRMHVSASTVTRMVAPMEKIGMVAREVDPRDARIAFVAITEAGQTRLDEARPTFAKQAGYAFRDRWEEGELQQLSELLGRLIPPAAADLS</sequence>
<comment type="caution">
    <text evidence="2">The sequence shown here is derived from an EMBL/GenBank/DDBJ whole genome shotgun (WGS) entry which is preliminary data.</text>
</comment>
<dbReference type="Proteomes" id="UP000026249">
    <property type="component" value="Unassembled WGS sequence"/>
</dbReference>
<accession>A0A037ZEG0</accession>
<dbReference type="GO" id="GO:0006950">
    <property type="term" value="P:response to stress"/>
    <property type="evidence" value="ECO:0007669"/>
    <property type="project" value="TreeGrafter"/>
</dbReference>
<dbReference type="SUPFAM" id="SSF46785">
    <property type="entry name" value="Winged helix' DNA-binding domain"/>
    <property type="match status" value="1"/>
</dbReference>
<evidence type="ECO:0000259" key="1">
    <source>
        <dbReference type="PROSITE" id="PS50995"/>
    </source>
</evidence>
<dbReference type="RefSeq" id="WP_035260571.1">
    <property type="nucleotide sequence ID" value="NZ_JFKE01000005.1"/>
</dbReference>
<dbReference type="AlphaFoldDB" id="A0A037ZEG0"/>
<feature type="domain" description="HTH marR-type" evidence="1">
    <location>
        <begin position="1"/>
        <end position="141"/>
    </location>
</feature>
<reference evidence="2 3" key="1">
    <citation type="submission" date="2014-03" db="EMBL/GenBank/DDBJ databases">
        <title>Draft Genome Sequence of Actibacterium mucosum KCTC 23349, a Marine Alphaproteobacterium with Complex Ionic Requirements Isolated from Mediterranean Seawater at Malvarrosa Beach, Valencia, Spain.</title>
        <authorList>
            <person name="Arahal D.R."/>
            <person name="Shao Z."/>
            <person name="Lai Q."/>
            <person name="Pujalte M.J."/>
        </authorList>
    </citation>
    <scope>NUCLEOTIDE SEQUENCE [LARGE SCALE GENOMIC DNA]</scope>
    <source>
        <strain evidence="2 3">KCTC 23349</strain>
    </source>
</reference>
<proteinExistence type="predicted"/>
<dbReference type="PANTHER" id="PTHR33164:SF94">
    <property type="entry name" value="TRANSCRIPTIONAL REGULATORY PROTEIN-RELATED"/>
    <property type="match status" value="1"/>
</dbReference>
<dbReference type="Pfam" id="PF01047">
    <property type="entry name" value="MarR"/>
    <property type="match status" value="1"/>
</dbReference>
<dbReference type="PROSITE" id="PS50995">
    <property type="entry name" value="HTH_MARR_2"/>
    <property type="match status" value="1"/>
</dbReference>
<dbReference type="InterPro" id="IPR036390">
    <property type="entry name" value="WH_DNA-bd_sf"/>
</dbReference>
<name>A0A037ZEG0_9RHOB</name>
<protein>
    <submittedName>
        <fullName evidence="2">Transcriptional regulator, MarR family protein</fullName>
    </submittedName>
</protein>
<gene>
    <name evidence="2" type="ORF">ACMU_13965</name>
</gene>
<evidence type="ECO:0000313" key="2">
    <source>
        <dbReference type="EMBL" id="KAJ54865.1"/>
    </source>
</evidence>
<dbReference type="PANTHER" id="PTHR33164">
    <property type="entry name" value="TRANSCRIPTIONAL REGULATOR, MARR FAMILY"/>
    <property type="match status" value="1"/>
</dbReference>